<dbReference type="InterPro" id="IPR036779">
    <property type="entry name" value="LysM_dom_sf"/>
</dbReference>
<evidence type="ECO:0000313" key="4">
    <source>
        <dbReference type="EMBL" id="NSL50497.1"/>
    </source>
</evidence>
<sequence>MTENFESIDQAESLRKQMEKIDSEIESVKDFLEETSTPLPPRSEVHRKKRKKMKMKIQHPLVRLLGLTFILIVCLVATFQLWKDKIQVEQTSKQQESMEDEKTFDIFEMNQSGSDGIEDIGLNQLKEKDAKETDLPTETVTPDGREMENTNQDAPAENKEKNDINNSTDRSNIHNTTESKGENILYHRVKAGETLYRISMKYYHSRAGEEIIKRANRLDANGTVYTGQLLKIPLR</sequence>
<dbReference type="SUPFAM" id="SSF54106">
    <property type="entry name" value="LysM domain"/>
    <property type="match status" value="1"/>
</dbReference>
<dbReference type="SMART" id="SM00257">
    <property type="entry name" value="LysM"/>
    <property type="match status" value="1"/>
</dbReference>
<dbReference type="AlphaFoldDB" id="A0A8J8KAC3"/>
<feature type="compositionally biased region" description="Polar residues" evidence="1">
    <location>
        <begin position="164"/>
        <end position="178"/>
    </location>
</feature>
<keyword evidence="2" id="KW-0472">Membrane</keyword>
<evidence type="ECO:0000256" key="2">
    <source>
        <dbReference type="SAM" id="Phobius"/>
    </source>
</evidence>
<keyword evidence="2" id="KW-0812">Transmembrane</keyword>
<dbReference type="InterPro" id="IPR018392">
    <property type="entry name" value="LysM"/>
</dbReference>
<evidence type="ECO:0000313" key="5">
    <source>
        <dbReference type="Proteomes" id="UP000625804"/>
    </source>
</evidence>
<feature type="compositionally biased region" description="Basic and acidic residues" evidence="1">
    <location>
        <begin position="125"/>
        <end position="134"/>
    </location>
</feature>
<organism evidence="4 5">
    <name type="scientific">Calidifontibacillus erzurumensis</name>
    <dbReference type="NCBI Taxonomy" id="2741433"/>
    <lineage>
        <taxon>Bacteria</taxon>
        <taxon>Bacillati</taxon>
        <taxon>Bacillota</taxon>
        <taxon>Bacilli</taxon>
        <taxon>Bacillales</taxon>
        <taxon>Bacillaceae</taxon>
        <taxon>Calidifontibacillus/Schinkia group</taxon>
        <taxon>Calidifontibacillus</taxon>
    </lineage>
</organism>
<feature type="domain" description="LysM" evidence="3">
    <location>
        <begin position="185"/>
        <end position="232"/>
    </location>
</feature>
<dbReference type="Proteomes" id="UP000625804">
    <property type="component" value="Unassembled WGS sequence"/>
</dbReference>
<protein>
    <submittedName>
        <fullName evidence="4">LysM peptidoglycan-binding domain-containing protein</fullName>
    </submittedName>
</protein>
<dbReference type="CDD" id="cd00118">
    <property type="entry name" value="LysM"/>
    <property type="match status" value="1"/>
</dbReference>
<reference evidence="4" key="1">
    <citation type="submission" date="2020-06" db="EMBL/GenBank/DDBJ databases">
        <title>A novel thermopfilic bacterium from Erzurum, Turkey.</title>
        <authorList>
            <person name="Adiguzel A."/>
            <person name="Ay H."/>
            <person name="Baltaci M.O."/>
        </authorList>
    </citation>
    <scope>NUCLEOTIDE SEQUENCE</scope>
    <source>
        <strain evidence="4">P2</strain>
    </source>
</reference>
<evidence type="ECO:0000259" key="3">
    <source>
        <dbReference type="PROSITE" id="PS51782"/>
    </source>
</evidence>
<keyword evidence="2" id="KW-1133">Transmembrane helix</keyword>
<feature type="transmembrane region" description="Helical" evidence="2">
    <location>
        <begin position="61"/>
        <end position="82"/>
    </location>
</feature>
<feature type="region of interest" description="Disordered" evidence="1">
    <location>
        <begin position="124"/>
        <end position="179"/>
    </location>
</feature>
<name>A0A8J8KAC3_9BACI</name>
<dbReference type="RefSeq" id="WP_173729676.1">
    <property type="nucleotide sequence ID" value="NZ_JABTTE010000001.1"/>
</dbReference>
<gene>
    <name evidence="4" type="ORF">HR057_01820</name>
</gene>
<proteinExistence type="predicted"/>
<keyword evidence="5" id="KW-1185">Reference proteome</keyword>
<evidence type="ECO:0000256" key="1">
    <source>
        <dbReference type="SAM" id="MobiDB-lite"/>
    </source>
</evidence>
<dbReference type="EMBL" id="JABTTE010000001">
    <property type="protein sequence ID" value="NSL50497.1"/>
    <property type="molecule type" value="Genomic_DNA"/>
</dbReference>
<comment type="caution">
    <text evidence="4">The sequence shown here is derived from an EMBL/GenBank/DDBJ whole genome shotgun (WGS) entry which is preliminary data.</text>
</comment>
<dbReference type="PROSITE" id="PS51782">
    <property type="entry name" value="LYSM"/>
    <property type="match status" value="1"/>
</dbReference>
<dbReference type="Gene3D" id="3.10.350.10">
    <property type="entry name" value="LysM domain"/>
    <property type="match status" value="1"/>
</dbReference>
<dbReference type="Pfam" id="PF01476">
    <property type="entry name" value="LysM"/>
    <property type="match status" value="1"/>
</dbReference>
<accession>A0A8J8KAC3</accession>